<keyword evidence="2" id="KW-0547">Nucleotide-binding</keyword>
<dbReference type="InterPro" id="IPR050742">
    <property type="entry name" value="Helicase_Restrict-Modif_Enz"/>
</dbReference>
<dbReference type="GO" id="GO:0005524">
    <property type="term" value="F:ATP binding"/>
    <property type="evidence" value="ECO:0007669"/>
    <property type="project" value="InterPro"/>
</dbReference>
<name>A0A939G574_9BACT</name>
<dbReference type="GO" id="GO:0005829">
    <property type="term" value="C:cytosol"/>
    <property type="evidence" value="ECO:0007669"/>
    <property type="project" value="TreeGrafter"/>
</dbReference>
<dbReference type="GO" id="GO:0016787">
    <property type="term" value="F:hydrolase activity"/>
    <property type="evidence" value="ECO:0007669"/>
    <property type="project" value="InterPro"/>
</dbReference>
<keyword evidence="3" id="KW-1185">Reference proteome</keyword>
<dbReference type="Proteomes" id="UP000664795">
    <property type="component" value="Unassembled WGS sequence"/>
</dbReference>
<dbReference type="RefSeq" id="WP_207336071.1">
    <property type="nucleotide sequence ID" value="NZ_JAFMYU010000010.1"/>
</dbReference>
<sequence length="929" mass="106776">MHIANPFKILSPDERWAPTQGQLDAFQNAYEKLLPPLVHKVRLAVMQWREQGYVGASQTSQHLLRFWFGQEHKTSAGPFQFFFSQREAIESIIYLYEVANARDKYELLRFDSSGRVSTGMFDESWTRYVVKMATGAGKTKVMGLTLVWAYFHKLYEPGSTLSQNTLVITPNIIVLNRLRKDFDGLTMFRDEPFIPDDGYADHDWTSDFQPTLHIQDELKPITDSGNIFLTNIHRVYWQETPKLSLADEFLGTKPRPDADTSKGLDLGKILRSSKINDLVVLNDEAHHIHDSSLQWFKSIEDISNKLKLKRGYGIGLQADYSATPKHNNGAIFVQTICDYPLVEAIRQNVVKSPVLPDEASRQKLQEKDSSDFVERYQDFIHLGYLEWKQQFDELQSVKTPILFVMTNNTKEADQAAAYLERTYADLTDKVLVIHTNPNGEIKETATSKKDKDELDVLRKAADDIDKDQSPYRAVVSVLMLREGWDVKNITTIVGLRPYNADSKILPEQTIGRGLRKMFGLDVPEKLVVVGTPKFLSFVEELKTQGVEFQYSPMGKGTKSKSPVIVEVDRDNTAKDLDKLDIPLPQLSPRIYREYKHLEQLDINQFKNDRVPMRTFSKDELKEIVFKDIDGEFSHKTLFTDALPDYRNVIGFFTQSILKESRLVSGFSILYPKVEAFVRDRLFNRSVDLTDPQTMRNLSEAPPKQILYTTFKKAIDDLTVNDRGTAEVKSYISLKNVKPKIAENQAFLIPKKSIFNKIIGDNAFELEMAAFLENRCPDIISFAKNTMGEGGINFKMEYQAASGTIRDYFPDFFIKQDDKNIYVLETKGREDLDDLRKIRRLMLWCNDVNASQVQFHYTPVYVRQEGWEKYQKDLRSFADLATVFAVDTKRVEEATTNDPFAIIARGADVSNFGDPVEWQRSIREDRNLFN</sequence>
<accession>A0A939G574</accession>
<dbReference type="GO" id="GO:0004386">
    <property type="term" value="F:helicase activity"/>
    <property type="evidence" value="ECO:0007669"/>
    <property type="project" value="UniProtKB-KW"/>
</dbReference>
<dbReference type="PANTHER" id="PTHR47396">
    <property type="entry name" value="TYPE I RESTRICTION ENZYME ECOKI R PROTEIN"/>
    <property type="match status" value="1"/>
</dbReference>
<dbReference type="InterPro" id="IPR027417">
    <property type="entry name" value="P-loop_NTPase"/>
</dbReference>
<gene>
    <name evidence="2" type="ORF">J2I48_13905</name>
</gene>
<evidence type="ECO:0000313" key="3">
    <source>
        <dbReference type="Proteomes" id="UP000664795"/>
    </source>
</evidence>
<keyword evidence="2" id="KW-0347">Helicase</keyword>
<evidence type="ECO:0000259" key="1">
    <source>
        <dbReference type="Pfam" id="PF04851"/>
    </source>
</evidence>
<organism evidence="2 3">
    <name type="scientific">Fibrella aquatilis</name>
    <dbReference type="NCBI Taxonomy" id="2817059"/>
    <lineage>
        <taxon>Bacteria</taxon>
        <taxon>Pseudomonadati</taxon>
        <taxon>Bacteroidota</taxon>
        <taxon>Cytophagia</taxon>
        <taxon>Cytophagales</taxon>
        <taxon>Spirosomataceae</taxon>
        <taxon>Fibrella</taxon>
    </lineage>
</organism>
<dbReference type="GO" id="GO:0003677">
    <property type="term" value="F:DNA binding"/>
    <property type="evidence" value="ECO:0007669"/>
    <property type="project" value="InterPro"/>
</dbReference>
<dbReference type="PANTHER" id="PTHR47396:SF1">
    <property type="entry name" value="ATP-DEPENDENT HELICASE IRC3-RELATED"/>
    <property type="match status" value="1"/>
</dbReference>
<dbReference type="AlphaFoldDB" id="A0A939G574"/>
<reference evidence="2 3" key="1">
    <citation type="submission" date="2021-03" db="EMBL/GenBank/DDBJ databases">
        <title>Fibrella sp. HMF5036 genome sequencing and assembly.</title>
        <authorList>
            <person name="Kang H."/>
            <person name="Kim H."/>
            <person name="Bae S."/>
            <person name="Joh K."/>
        </authorList>
    </citation>
    <scope>NUCLEOTIDE SEQUENCE [LARGE SCALE GENOMIC DNA]</scope>
    <source>
        <strain evidence="2 3">HMF5036</strain>
    </source>
</reference>
<dbReference type="InterPro" id="IPR006935">
    <property type="entry name" value="Helicase/UvrB_N"/>
</dbReference>
<dbReference type="Pfam" id="PF04851">
    <property type="entry name" value="ResIII"/>
    <property type="match status" value="1"/>
</dbReference>
<dbReference type="SUPFAM" id="SSF52540">
    <property type="entry name" value="P-loop containing nucleoside triphosphate hydrolases"/>
    <property type="match status" value="1"/>
</dbReference>
<comment type="caution">
    <text evidence="2">The sequence shown here is derived from an EMBL/GenBank/DDBJ whole genome shotgun (WGS) entry which is preliminary data.</text>
</comment>
<dbReference type="Gene3D" id="3.40.50.300">
    <property type="entry name" value="P-loop containing nucleotide triphosphate hydrolases"/>
    <property type="match status" value="2"/>
</dbReference>
<evidence type="ECO:0000313" key="2">
    <source>
        <dbReference type="EMBL" id="MBO0932101.1"/>
    </source>
</evidence>
<proteinExistence type="predicted"/>
<keyword evidence="2" id="KW-0378">Hydrolase</keyword>
<keyword evidence="2" id="KW-0067">ATP-binding</keyword>
<dbReference type="EMBL" id="JAFMYU010000010">
    <property type="protein sequence ID" value="MBO0932101.1"/>
    <property type="molecule type" value="Genomic_DNA"/>
</dbReference>
<protein>
    <submittedName>
        <fullName evidence="2">DEAD/DEAH box helicase family protein</fullName>
    </submittedName>
</protein>
<feature type="domain" description="Helicase/UvrB N-terminal" evidence="1">
    <location>
        <begin position="84"/>
        <end position="307"/>
    </location>
</feature>